<dbReference type="Proteomes" id="UP000018855">
    <property type="component" value="Unassembled WGS sequence"/>
</dbReference>
<name>W1V6S3_9FIRM</name>
<gene>
    <name evidence="1" type="ORF">Q619_VDC00232G0002</name>
</gene>
<sequence length="35" mass="4046">MKNNIDIQPLVDVVKTLRAPNGCPWDQKQTHESLR</sequence>
<dbReference type="Gene3D" id="1.10.287.1080">
    <property type="entry name" value="MazG-like"/>
    <property type="match status" value="1"/>
</dbReference>
<protein>
    <submittedName>
        <fullName evidence="1">MazG family protein</fullName>
    </submittedName>
</protein>
<feature type="non-terminal residue" evidence="1">
    <location>
        <position position="35"/>
    </location>
</feature>
<accession>W1V6S3</accession>
<evidence type="ECO:0000313" key="2">
    <source>
        <dbReference type="Proteomes" id="UP000018855"/>
    </source>
</evidence>
<dbReference type="AlphaFoldDB" id="W1V6S3"/>
<reference evidence="1 2" key="1">
    <citation type="submission" date="2013-12" db="EMBL/GenBank/DDBJ databases">
        <title>A Varibaculum cambriense genome reconstructed from a premature infant gut community with otherwise low bacterial novelty that shifts toward anaerobic metabolism during the third week of life.</title>
        <authorList>
            <person name="Brown C.T."/>
            <person name="Sharon I."/>
            <person name="Thomas B.C."/>
            <person name="Castelle C.J."/>
            <person name="Morowitz M.J."/>
            <person name="Banfield J.F."/>
        </authorList>
    </citation>
    <scope>NUCLEOTIDE SEQUENCE [LARGE SCALE GENOMIC DNA]</scope>
    <source>
        <strain evidence="2">DORA_11</strain>
    </source>
</reference>
<comment type="caution">
    <text evidence="1">The sequence shown here is derived from an EMBL/GenBank/DDBJ whole genome shotgun (WGS) entry which is preliminary data.</text>
</comment>
<dbReference type="EMBL" id="AZMJ01000232">
    <property type="protein sequence ID" value="ETJ00615.1"/>
    <property type="molecule type" value="Genomic_DNA"/>
</dbReference>
<organism evidence="1 2">
    <name type="scientific">Veillonella dispar DORA_11</name>
    <dbReference type="NCBI Taxonomy" id="1403949"/>
    <lineage>
        <taxon>Bacteria</taxon>
        <taxon>Bacillati</taxon>
        <taxon>Bacillota</taxon>
        <taxon>Negativicutes</taxon>
        <taxon>Veillonellales</taxon>
        <taxon>Veillonellaceae</taxon>
        <taxon>Veillonella</taxon>
    </lineage>
</organism>
<proteinExistence type="predicted"/>
<evidence type="ECO:0000313" key="1">
    <source>
        <dbReference type="EMBL" id="ETJ00615.1"/>
    </source>
</evidence>